<accession>A0ACB8DI36</accession>
<gene>
    <name evidence="1" type="ORF">HPB49_001618</name>
</gene>
<proteinExistence type="predicted"/>
<dbReference type="EMBL" id="CM023480">
    <property type="protein sequence ID" value="KAH7970244.1"/>
    <property type="molecule type" value="Genomic_DNA"/>
</dbReference>
<evidence type="ECO:0000313" key="1">
    <source>
        <dbReference type="EMBL" id="KAH7970244.1"/>
    </source>
</evidence>
<dbReference type="Proteomes" id="UP000821865">
    <property type="component" value="Chromosome 11"/>
</dbReference>
<name>A0ACB8DI36_DERSI</name>
<protein>
    <submittedName>
        <fullName evidence="1">Uncharacterized protein</fullName>
    </submittedName>
</protein>
<keyword evidence="2" id="KW-1185">Reference proteome</keyword>
<evidence type="ECO:0000313" key="2">
    <source>
        <dbReference type="Proteomes" id="UP000821865"/>
    </source>
</evidence>
<organism evidence="1 2">
    <name type="scientific">Dermacentor silvarum</name>
    <name type="common">Tick</name>
    <dbReference type="NCBI Taxonomy" id="543639"/>
    <lineage>
        <taxon>Eukaryota</taxon>
        <taxon>Metazoa</taxon>
        <taxon>Ecdysozoa</taxon>
        <taxon>Arthropoda</taxon>
        <taxon>Chelicerata</taxon>
        <taxon>Arachnida</taxon>
        <taxon>Acari</taxon>
        <taxon>Parasitiformes</taxon>
        <taxon>Ixodida</taxon>
        <taxon>Ixodoidea</taxon>
        <taxon>Ixodidae</taxon>
        <taxon>Rhipicephalinae</taxon>
        <taxon>Dermacentor</taxon>
    </lineage>
</organism>
<reference evidence="1" key="1">
    <citation type="submission" date="2020-05" db="EMBL/GenBank/DDBJ databases">
        <title>Large-scale comparative analyses of tick genomes elucidate their genetic diversity and vector capacities.</title>
        <authorList>
            <person name="Jia N."/>
            <person name="Wang J."/>
            <person name="Shi W."/>
            <person name="Du L."/>
            <person name="Sun Y."/>
            <person name="Zhan W."/>
            <person name="Jiang J."/>
            <person name="Wang Q."/>
            <person name="Zhang B."/>
            <person name="Ji P."/>
            <person name="Sakyi L.B."/>
            <person name="Cui X."/>
            <person name="Yuan T."/>
            <person name="Jiang B."/>
            <person name="Yang W."/>
            <person name="Lam T.T.-Y."/>
            <person name="Chang Q."/>
            <person name="Ding S."/>
            <person name="Wang X."/>
            <person name="Zhu J."/>
            <person name="Ruan X."/>
            <person name="Zhao L."/>
            <person name="Wei J."/>
            <person name="Que T."/>
            <person name="Du C."/>
            <person name="Cheng J."/>
            <person name="Dai P."/>
            <person name="Han X."/>
            <person name="Huang E."/>
            <person name="Gao Y."/>
            <person name="Liu J."/>
            <person name="Shao H."/>
            <person name="Ye R."/>
            <person name="Li L."/>
            <person name="Wei W."/>
            <person name="Wang X."/>
            <person name="Wang C."/>
            <person name="Yang T."/>
            <person name="Huo Q."/>
            <person name="Li W."/>
            <person name="Guo W."/>
            <person name="Chen H."/>
            <person name="Zhou L."/>
            <person name="Ni X."/>
            <person name="Tian J."/>
            <person name="Zhou Y."/>
            <person name="Sheng Y."/>
            <person name="Liu T."/>
            <person name="Pan Y."/>
            <person name="Xia L."/>
            <person name="Li J."/>
            <person name="Zhao F."/>
            <person name="Cao W."/>
        </authorList>
    </citation>
    <scope>NUCLEOTIDE SEQUENCE</scope>
    <source>
        <strain evidence="1">Dsil-2018</strain>
    </source>
</reference>
<comment type="caution">
    <text evidence="1">The sequence shown here is derived from an EMBL/GenBank/DDBJ whole genome shotgun (WGS) entry which is preliminary data.</text>
</comment>
<sequence>MSSHKNVRLGPHVSRSQRELLVAFMEEHAYLVTTSRVPSAEVTAERKSELWEQITAALNAEGPSKKSVRGMAGFLAQGGVSIPPSCRRKRPQVNIGAEHLQQADSQTQSPLDERTPGPSSAETNYNGCLTNEPTAG</sequence>